<dbReference type="InterPro" id="IPR010992">
    <property type="entry name" value="IHF-like_DNA-bd_dom_sf"/>
</dbReference>
<dbReference type="AlphaFoldDB" id="A0A6N6W4N2"/>
<dbReference type="Proteomes" id="UP000463700">
    <property type="component" value="Unassembled WGS sequence"/>
</dbReference>
<comment type="caution">
    <text evidence="4">The sequence shown here is derived from an EMBL/GenBank/DDBJ whole genome shotgun (WGS) entry which is preliminary data.</text>
</comment>
<dbReference type="EMBL" id="VOSW01000097">
    <property type="protein sequence ID" value="KAE8755181.1"/>
    <property type="molecule type" value="Genomic_DNA"/>
</dbReference>
<evidence type="ECO:0000256" key="2">
    <source>
        <dbReference type="ARBA" id="ARBA00023125"/>
    </source>
</evidence>
<dbReference type="OrthoDB" id="9799835at2"/>
<dbReference type="SUPFAM" id="SSF47729">
    <property type="entry name" value="IHF-like DNA-binding proteins"/>
    <property type="match status" value="1"/>
</dbReference>
<proteinExistence type="inferred from homology"/>
<dbReference type="RefSeq" id="WP_154566238.1">
    <property type="nucleotide sequence ID" value="NZ_VOSW01000097.1"/>
</dbReference>
<dbReference type="Pfam" id="PF00216">
    <property type="entry name" value="Bac_DNA_binding"/>
    <property type="match status" value="1"/>
</dbReference>
<evidence type="ECO:0000313" key="5">
    <source>
        <dbReference type="Proteomes" id="UP000463700"/>
    </source>
</evidence>
<protein>
    <submittedName>
        <fullName evidence="4">DNA-binding protein</fullName>
    </submittedName>
</protein>
<comment type="similarity">
    <text evidence="1 3">Belongs to the bacterial histone-like protein family.</text>
</comment>
<gene>
    <name evidence="4" type="ORF">FSO04_35840</name>
</gene>
<organism evidence="4 5">
    <name type="scientific">Paraburkholderia madseniana</name>
    <dbReference type="NCBI Taxonomy" id="2599607"/>
    <lineage>
        <taxon>Bacteria</taxon>
        <taxon>Pseudomonadati</taxon>
        <taxon>Pseudomonadota</taxon>
        <taxon>Betaproteobacteria</taxon>
        <taxon>Burkholderiales</taxon>
        <taxon>Burkholderiaceae</taxon>
        <taxon>Paraburkholderia</taxon>
    </lineage>
</organism>
<sequence>MNNQELIDTVAAATEATGARIDAATTAVASGATVQVIGFGSFSSGEHAPRVGRSAASSKAIQIPVVKTASKVFTQTVNAS</sequence>
<evidence type="ECO:0000313" key="4">
    <source>
        <dbReference type="EMBL" id="KAE8755181.1"/>
    </source>
</evidence>
<dbReference type="GO" id="GO:0003677">
    <property type="term" value="F:DNA binding"/>
    <property type="evidence" value="ECO:0007669"/>
    <property type="project" value="UniProtKB-KW"/>
</dbReference>
<dbReference type="GO" id="GO:0030527">
    <property type="term" value="F:structural constituent of chromatin"/>
    <property type="evidence" value="ECO:0007669"/>
    <property type="project" value="InterPro"/>
</dbReference>
<dbReference type="SMART" id="SM00411">
    <property type="entry name" value="BHL"/>
    <property type="match status" value="1"/>
</dbReference>
<accession>A0A6N6W4N2</accession>
<evidence type="ECO:0000256" key="3">
    <source>
        <dbReference type="RuleBase" id="RU003939"/>
    </source>
</evidence>
<dbReference type="Gene3D" id="4.10.520.10">
    <property type="entry name" value="IHF-like DNA-binding proteins"/>
    <property type="match status" value="1"/>
</dbReference>
<reference evidence="4 5" key="1">
    <citation type="journal article" date="2020" name="Int. J. Syst. Evol. Microbiol.">
        <title>Paraburkholderia madseniana sp. nov., a phenolic acid-degrading bacterium isolated from acidic forest soil.</title>
        <authorList>
            <person name="Wilhelm R.C."/>
            <person name="Murphy S.J.L."/>
            <person name="Feriancek N.M."/>
            <person name="Karasz D.C."/>
            <person name="DeRito C.M."/>
            <person name="Newman J.D."/>
            <person name="Buckley D.H."/>
        </authorList>
    </citation>
    <scope>NUCLEOTIDE SEQUENCE [LARGE SCALE GENOMIC DNA]</scope>
    <source>
        <strain evidence="4 5">RP11</strain>
    </source>
</reference>
<name>A0A6N6W4N2_9BURK</name>
<evidence type="ECO:0000256" key="1">
    <source>
        <dbReference type="ARBA" id="ARBA00010529"/>
    </source>
</evidence>
<dbReference type="InterPro" id="IPR000119">
    <property type="entry name" value="Hist_DNA-bd"/>
</dbReference>
<keyword evidence="2 4" id="KW-0238">DNA-binding</keyword>